<feature type="domain" description="Clp ATPase C-terminal" evidence="11">
    <location>
        <begin position="388"/>
        <end position="482"/>
    </location>
</feature>
<dbReference type="STRING" id="454171.CP488_01352"/>
<dbReference type="GO" id="GO:0016887">
    <property type="term" value="F:ATP hydrolysis activity"/>
    <property type="evidence" value="ECO:0007669"/>
    <property type="project" value="InterPro"/>
</dbReference>
<reference evidence="13" key="1">
    <citation type="submission" date="2013-03" db="EMBL/GenBank/DDBJ databases">
        <title>Genome sequence of Chthonomonas calidirosea, the first sequenced genome from the Armatimonadetes phylum (formally candidate division OP10).</title>
        <authorList>
            <person name="Lee K.C.Y."/>
            <person name="Morgan X.C."/>
            <person name="Dunfield P.F."/>
            <person name="Tamas I."/>
            <person name="Houghton K.M."/>
            <person name="Vyssotski M."/>
            <person name="Ryan J.L.J."/>
            <person name="Lagutin K."/>
            <person name="McDonald I.R."/>
            <person name="Stott M.B."/>
        </authorList>
    </citation>
    <scope>NUCLEOTIDE SEQUENCE [LARGE SCALE GENOMIC DNA]</scope>
    <source>
        <strain evidence="13">DSM 23976 / ICMP 18418 / T49</strain>
    </source>
</reference>
<dbReference type="GO" id="GO:0009376">
    <property type="term" value="C:HslUV protease complex"/>
    <property type="evidence" value="ECO:0007669"/>
    <property type="project" value="UniProtKB-UniRule"/>
</dbReference>
<keyword evidence="12" id="KW-0645">Protease</keyword>
<comment type="similarity">
    <text evidence="2 8">Belongs to the ClpX chaperone family. HslU subfamily.</text>
</comment>
<keyword evidence="5 8" id="KW-0067">ATP-binding</keyword>
<evidence type="ECO:0000256" key="3">
    <source>
        <dbReference type="ARBA" id="ARBA00022490"/>
    </source>
</evidence>
<dbReference type="SUPFAM" id="SSF52540">
    <property type="entry name" value="P-loop containing nucleoside triphosphate hydrolases"/>
    <property type="match status" value="1"/>
</dbReference>
<dbReference type="InterPro" id="IPR003593">
    <property type="entry name" value="AAA+_ATPase"/>
</dbReference>
<gene>
    <name evidence="8" type="primary">hslU</name>
    <name evidence="12" type="ORF">CCALI_02735</name>
</gene>
<dbReference type="HAMAP" id="MF_00249">
    <property type="entry name" value="HslU"/>
    <property type="match status" value="1"/>
</dbReference>
<dbReference type="eggNOG" id="COG1220">
    <property type="taxonomic scope" value="Bacteria"/>
</dbReference>
<dbReference type="FunFam" id="3.40.50.300:FF:000213">
    <property type="entry name" value="ATP-dependent protease ATPase subunit HslU"/>
    <property type="match status" value="1"/>
</dbReference>
<feature type="binding site" evidence="8">
    <location>
        <begin position="64"/>
        <end position="69"/>
    </location>
    <ligand>
        <name>ATP</name>
        <dbReference type="ChEBI" id="CHEBI:30616"/>
    </ligand>
</feature>
<keyword evidence="12" id="KW-0378">Hydrolase</keyword>
<evidence type="ECO:0000256" key="9">
    <source>
        <dbReference type="SAM" id="MobiDB-lite"/>
    </source>
</evidence>
<dbReference type="HOGENOM" id="CLU_033123_0_0_0"/>
<dbReference type="FunCoup" id="S0EXV2">
    <property type="interactions" value="53"/>
</dbReference>
<feature type="region of interest" description="Disordered" evidence="9">
    <location>
        <begin position="171"/>
        <end position="201"/>
    </location>
</feature>
<evidence type="ECO:0000256" key="5">
    <source>
        <dbReference type="ARBA" id="ARBA00022840"/>
    </source>
</evidence>
<proteinExistence type="inferred from homology"/>
<dbReference type="AlphaFoldDB" id="S0EXV2"/>
<dbReference type="Pfam" id="PF07724">
    <property type="entry name" value="AAA_2"/>
    <property type="match status" value="1"/>
</dbReference>
<dbReference type="GO" id="GO:0043335">
    <property type="term" value="P:protein unfolding"/>
    <property type="evidence" value="ECO:0007669"/>
    <property type="project" value="UniProtKB-UniRule"/>
</dbReference>
<dbReference type="InterPro" id="IPR027417">
    <property type="entry name" value="P-loop_NTPase"/>
</dbReference>
<dbReference type="GO" id="GO:0005524">
    <property type="term" value="F:ATP binding"/>
    <property type="evidence" value="ECO:0007669"/>
    <property type="project" value="UniProtKB-UniRule"/>
</dbReference>
<accession>S0EXV2</accession>
<dbReference type="KEGG" id="ccz:CCALI_02735"/>
<dbReference type="RefSeq" id="WP_016484032.1">
    <property type="nucleotide sequence ID" value="NC_021487.1"/>
</dbReference>
<dbReference type="NCBIfam" id="NF003544">
    <property type="entry name" value="PRK05201.1"/>
    <property type="match status" value="1"/>
</dbReference>
<feature type="binding site" evidence="8">
    <location>
        <position position="307"/>
    </location>
    <ligand>
        <name>ATP</name>
        <dbReference type="ChEBI" id="CHEBI:30616"/>
    </ligand>
</feature>
<dbReference type="SMART" id="SM01086">
    <property type="entry name" value="ClpB_D2-small"/>
    <property type="match status" value="1"/>
</dbReference>
<sequence>MPDIVEDLTPAQIVEELDRYIVGQQKAKRAVAIALRNRYRRRLLPPELRDEVIPKNILMIGPTGVGKTEIARRLATLARAPFIKVEATKFTEVGYVGRDVDSMIRDLVQVAMRMVEAEKMAEVQEKAMERAVERIVDILQPLPSAKRRATKQAEDIAADVRRMFSEWFSGAQTGARSAPSPSTASPETSSETSSEEERDLKRIERIREVLRQQVASGARDNEMITIEVEESQGPPFMQIFSPQGMEEIDLQSALGKIMPRRHKQRQVTIAEAKQIFAQEEAQALVDREAVVREAIERTEQSGIIFVDEIDKIASTGRASQGGPDVSREGVQRDILPIIEGSTVNTKYGPVRTDHILFIAAGAFHVARPSDLIPELQGRLPIRVELESLNEEDYKRILTEPRNALVRQYKALMATEGITVEFTDDAIAEIAKMAAEVNRRSENIGARRLHTIMERVLEDISFRAPDLPEKQITIDAAYVRERLMDIVQNEDLSRYIL</sequence>
<dbReference type="EMBL" id="HF951689">
    <property type="protein sequence ID" value="CCW36524.1"/>
    <property type="molecule type" value="Genomic_DNA"/>
</dbReference>
<dbReference type="GO" id="GO:0008233">
    <property type="term" value="F:peptidase activity"/>
    <property type="evidence" value="ECO:0007669"/>
    <property type="project" value="UniProtKB-KW"/>
</dbReference>
<dbReference type="Gene3D" id="1.10.8.60">
    <property type="match status" value="1"/>
</dbReference>
<evidence type="ECO:0000256" key="1">
    <source>
        <dbReference type="ARBA" id="ARBA00004496"/>
    </source>
</evidence>
<evidence type="ECO:0000256" key="7">
    <source>
        <dbReference type="ARBA" id="ARBA00065893"/>
    </source>
</evidence>
<dbReference type="InterPro" id="IPR050052">
    <property type="entry name" value="ATP-dep_Clp_protease_ClpX"/>
</dbReference>
<evidence type="ECO:0000256" key="8">
    <source>
        <dbReference type="HAMAP-Rule" id="MF_00249"/>
    </source>
</evidence>
<comment type="subcellular location">
    <subcellularLocation>
        <location evidence="1 8">Cytoplasm</location>
    </subcellularLocation>
</comment>
<evidence type="ECO:0000256" key="4">
    <source>
        <dbReference type="ARBA" id="ARBA00022741"/>
    </source>
</evidence>
<dbReference type="PANTHER" id="PTHR48102:SF3">
    <property type="entry name" value="ATP-DEPENDENT PROTEASE ATPASE SUBUNIT HSLU"/>
    <property type="match status" value="1"/>
</dbReference>
<dbReference type="PATRIC" id="fig|1303518.3.peg.2839"/>
<dbReference type="InterPro" id="IPR004491">
    <property type="entry name" value="HslU"/>
</dbReference>
<evidence type="ECO:0000256" key="6">
    <source>
        <dbReference type="ARBA" id="ARBA00023186"/>
    </source>
</evidence>
<dbReference type="Proteomes" id="UP000014227">
    <property type="component" value="Chromosome I"/>
</dbReference>
<evidence type="ECO:0000256" key="2">
    <source>
        <dbReference type="ARBA" id="ARBA00009771"/>
    </source>
</evidence>
<dbReference type="InParanoid" id="S0EXV2"/>
<dbReference type="FunFam" id="3.40.50.300:FF:000220">
    <property type="entry name" value="ATP-dependent protease ATPase subunit HslU"/>
    <property type="match status" value="1"/>
</dbReference>
<dbReference type="OrthoDB" id="9804062at2"/>
<dbReference type="Pfam" id="PF00004">
    <property type="entry name" value="AAA"/>
    <property type="match status" value="1"/>
</dbReference>
<dbReference type="InterPro" id="IPR003959">
    <property type="entry name" value="ATPase_AAA_core"/>
</dbReference>
<evidence type="ECO:0000259" key="10">
    <source>
        <dbReference type="SMART" id="SM00382"/>
    </source>
</evidence>
<keyword evidence="4 8" id="KW-0547">Nucleotide-binding</keyword>
<name>S0EXV2_CHTCT</name>
<feature type="domain" description="AAA+ ATPase" evidence="10">
    <location>
        <begin position="53"/>
        <end position="385"/>
    </location>
</feature>
<feature type="compositionally biased region" description="Low complexity" evidence="9">
    <location>
        <begin position="177"/>
        <end position="192"/>
    </location>
</feature>
<comment type="function">
    <text evidence="8">ATPase subunit of a proteasome-like degradation complex; this subunit has chaperone activity. The binding of ATP and its subsequent hydrolysis by HslU are essential for unfolding of protein substrates subsequently hydrolyzed by HslV. HslU recognizes the N-terminal part of its protein substrates and unfolds these before they are guided to HslV for hydrolysis.</text>
</comment>
<dbReference type="Gene3D" id="3.40.50.300">
    <property type="entry name" value="P-loop containing nucleotide triphosphate hydrolases"/>
    <property type="match status" value="2"/>
</dbReference>
<comment type="subunit">
    <text evidence="8">A double ring-shaped homohexamer of HslV is capped on each side by a ring-shaped HslU homohexamer. The assembly of the HslU/HslV complex is dependent on binding of ATP.</text>
</comment>
<dbReference type="NCBIfam" id="TIGR00390">
    <property type="entry name" value="hslU"/>
    <property type="match status" value="1"/>
</dbReference>
<organism evidence="12 13">
    <name type="scientific">Chthonomonas calidirosea (strain DSM 23976 / ICMP 18418 / T49)</name>
    <dbReference type="NCBI Taxonomy" id="1303518"/>
    <lineage>
        <taxon>Bacteria</taxon>
        <taxon>Bacillati</taxon>
        <taxon>Armatimonadota</taxon>
        <taxon>Chthonomonadia</taxon>
        <taxon>Chthonomonadales</taxon>
        <taxon>Chthonomonadaceae</taxon>
        <taxon>Chthonomonas</taxon>
    </lineage>
</organism>
<keyword evidence="13" id="KW-1185">Reference proteome</keyword>
<keyword evidence="6 8" id="KW-0143">Chaperone</keyword>
<evidence type="ECO:0000313" key="12">
    <source>
        <dbReference type="EMBL" id="CCW36524.1"/>
    </source>
</evidence>
<dbReference type="SMART" id="SM00382">
    <property type="entry name" value="AAA"/>
    <property type="match status" value="1"/>
</dbReference>
<feature type="binding site" evidence="8">
    <location>
        <position position="446"/>
    </location>
    <ligand>
        <name>ATP</name>
        <dbReference type="ChEBI" id="CHEBI:30616"/>
    </ligand>
</feature>
<dbReference type="Pfam" id="PF10431">
    <property type="entry name" value="ClpB_D2-small"/>
    <property type="match status" value="1"/>
</dbReference>
<protein>
    <recommendedName>
        <fullName evidence="8">ATP-dependent protease ATPase subunit HslU</fullName>
    </recommendedName>
    <alternativeName>
        <fullName evidence="8">Unfoldase HslU</fullName>
    </alternativeName>
</protein>
<keyword evidence="3 8" id="KW-0963">Cytoplasm</keyword>
<evidence type="ECO:0000313" key="13">
    <source>
        <dbReference type="Proteomes" id="UP000014227"/>
    </source>
</evidence>
<dbReference type="PANTHER" id="PTHR48102">
    <property type="entry name" value="ATP-DEPENDENT CLP PROTEASE ATP-BINDING SUBUNIT CLPX-LIKE, MITOCHONDRIAL-RELATED"/>
    <property type="match status" value="1"/>
</dbReference>
<dbReference type="InterPro" id="IPR019489">
    <property type="entry name" value="Clp_ATPase_C"/>
</dbReference>
<feature type="binding site" evidence="8">
    <location>
        <position position="22"/>
    </location>
    <ligand>
        <name>ATP</name>
        <dbReference type="ChEBI" id="CHEBI:30616"/>
    </ligand>
</feature>
<feature type="binding site" evidence="8">
    <location>
        <position position="374"/>
    </location>
    <ligand>
        <name>ATP</name>
        <dbReference type="ChEBI" id="CHEBI:30616"/>
    </ligand>
</feature>
<comment type="subunit">
    <text evidence="7">A double ring-shaped homohexamer of ClpQ is capped on each side by a ring-shaped ClpY homohexamer. The assembly of the ClpQ/ClpY complex is dependent on binding of ATP.</text>
</comment>
<dbReference type="GO" id="GO:0036402">
    <property type="term" value="F:proteasome-activating activity"/>
    <property type="evidence" value="ECO:0007669"/>
    <property type="project" value="UniProtKB-UniRule"/>
</dbReference>
<evidence type="ECO:0000259" key="11">
    <source>
        <dbReference type="SMART" id="SM01086"/>
    </source>
</evidence>